<dbReference type="AlphaFoldDB" id="A0AAE3XSB4"/>
<organism evidence="3 4">
    <name type="scientific">Aureibacter tunicatorum</name>
    <dbReference type="NCBI Taxonomy" id="866807"/>
    <lineage>
        <taxon>Bacteria</taxon>
        <taxon>Pseudomonadati</taxon>
        <taxon>Bacteroidota</taxon>
        <taxon>Cytophagia</taxon>
        <taxon>Cytophagales</taxon>
        <taxon>Persicobacteraceae</taxon>
        <taxon>Aureibacter</taxon>
    </lineage>
</organism>
<evidence type="ECO:0000259" key="2">
    <source>
        <dbReference type="Pfam" id="PF03544"/>
    </source>
</evidence>
<evidence type="ECO:0000313" key="4">
    <source>
        <dbReference type="Proteomes" id="UP001185092"/>
    </source>
</evidence>
<comment type="caution">
    <text evidence="3">The sequence shown here is derived from an EMBL/GenBank/DDBJ whole genome shotgun (WGS) entry which is preliminary data.</text>
</comment>
<keyword evidence="1" id="KW-0732">Signal</keyword>
<feature type="chain" id="PRO_5042017360" description="TonB C-terminal domain-containing protein" evidence="1">
    <location>
        <begin position="21"/>
        <end position="276"/>
    </location>
</feature>
<evidence type="ECO:0000256" key="1">
    <source>
        <dbReference type="SAM" id="SignalP"/>
    </source>
</evidence>
<reference evidence="3" key="1">
    <citation type="submission" date="2023-07" db="EMBL/GenBank/DDBJ databases">
        <title>Genomic Encyclopedia of Type Strains, Phase IV (KMG-IV): sequencing the most valuable type-strain genomes for metagenomic binning, comparative biology and taxonomic classification.</title>
        <authorList>
            <person name="Goeker M."/>
        </authorList>
    </citation>
    <scope>NUCLEOTIDE SEQUENCE</scope>
    <source>
        <strain evidence="3">DSM 26174</strain>
    </source>
</reference>
<dbReference type="Proteomes" id="UP001185092">
    <property type="component" value="Unassembled WGS sequence"/>
</dbReference>
<proteinExistence type="predicted"/>
<gene>
    <name evidence="3" type="ORF">HNQ88_003680</name>
</gene>
<keyword evidence="4" id="KW-1185">Reference proteome</keyword>
<feature type="signal peptide" evidence="1">
    <location>
        <begin position="1"/>
        <end position="20"/>
    </location>
</feature>
<evidence type="ECO:0000313" key="3">
    <source>
        <dbReference type="EMBL" id="MDR6240604.1"/>
    </source>
</evidence>
<feature type="domain" description="TonB C-terminal" evidence="2">
    <location>
        <begin position="207"/>
        <end position="275"/>
    </location>
</feature>
<sequence length="276" mass="31395">MMSRIFLFLIFYGLCCPLLAQDVAEKLFKEKNLEIINHCFEGMDTIDYSQIHPMYNGIHVCGLSGLTFLEVSQDSAFTHLIIQQIKLVSRKFFEQGKPIIILRGQGAYDEAYARSKSLGSDSIFYVGFGNSCLSFGDFNLGVTEFNQETRRLIAENKLKNSLSTIHYDSVYTIVDKMPEYIDGGYAGFYKMISKRTSFKGINRDKYSGLNTRFFAEFIISIEGKITNIKVLKSMGAEYDQEIIRVLSSEDIKFTPGIHDGKVVPVRMALPIIYHLK</sequence>
<dbReference type="Gene3D" id="3.30.1150.10">
    <property type="match status" value="1"/>
</dbReference>
<dbReference type="InterPro" id="IPR037682">
    <property type="entry name" value="TonB_C"/>
</dbReference>
<protein>
    <recommendedName>
        <fullName evidence="2">TonB C-terminal domain-containing protein</fullName>
    </recommendedName>
</protein>
<dbReference type="Pfam" id="PF03544">
    <property type="entry name" value="TonB_C"/>
    <property type="match status" value="1"/>
</dbReference>
<name>A0AAE3XSB4_9BACT</name>
<dbReference type="EMBL" id="JAVDQD010000005">
    <property type="protein sequence ID" value="MDR6240604.1"/>
    <property type="molecule type" value="Genomic_DNA"/>
</dbReference>
<dbReference type="RefSeq" id="WP_309940662.1">
    <property type="nucleotide sequence ID" value="NZ_AP025306.1"/>
</dbReference>
<accession>A0AAE3XSB4</accession>
<dbReference type="SUPFAM" id="SSF74653">
    <property type="entry name" value="TolA/TonB C-terminal domain"/>
    <property type="match status" value="1"/>
</dbReference>
<dbReference type="GO" id="GO:0055085">
    <property type="term" value="P:transmembrane transport"/>
    <property type="evidence" value="ECO:0007669"/>
    <property type="project" value="InterPro"/>
</dbReference>